<dbReference type="EC" id="3.6.3.-" evidence="6"/>
<dbReference type="SUPFAM" id="SSF52540">
    <property type="entry name" value="P-loop containing nucleoside triphosphate hydrolases"/>
    <property type="match status" value="1"/>
</dbReference>
<feature type="domain" description="ABC transporter" evidence="5">
    <location>
        <begin position="11"/>
        <end position="241"/>
    </location>
</feature>
<dbReference type="InterPro" id="IPR003593">
    <property type="entry name" value="AAA+_ATPase"/>
</dbReference>
<dbReference type="OrthoDB" id="9795548at2"/>
<keyword evidence="2" id="KW-0813">Transport</keyword>
<dbReference type="PROSITE" id="PS50893">
    <property type="entry name" value="ABC_TRANSPORTER_2"/>
    <property type="match status" value="1"/>
</dbReference>
<evidence type="ECO:0000256" key="4">
    <source>
        <dbReference type="ARBA" id="ARBA00022840"/>
    </source>
</evidence>
<dbReference type="GO" id="GO:0005524">
    <property type="term" value="F:ATP binding"/>
    <property type="evidence" value="ECO:0007669"/>
    <property type="project" value="UniProtKB-KW"/>
</dbReference>
<dbReference type="GO" id="GO:0016887">
    <property type="term" value="F:ATP hydrolysis activity"/>
    <property type="evidence" value="ECO:0007669"/>
    <property type="project" value="InterPro"/>
</dbReference>
<dbReference type="SMART" id="SM00382">
    <property type="entry name" value="AAA"/>
    <property type="match status" value="1"/>
</dbReference>
<evidence type="ECO:0000259" key="5">
    <source>
        <dbReference type="PROSITE" id="PS50893"/>
    </source>
</evidence>
<name>A0A518IDA6_9PLAN</name>
<dbReference type="Gene3D" id="3.40.50.300">
    <property type="entry name" value="P-loop containing nucleotide triphosphate hydrolases"/>
    <property type="match status" value="1"/>
</dbReference>
<dbReference type="KEGG" id="gfm:Enr17x_31450"/>
<sequence length="320" mass="35727">MTEPIFEQPVIDIQNVSHSFKGHRALQGISFQVQPQSLHGFVGPNGAGKTTTLKIICTLLRPQGGKVEVFGNDVRSAVKDIRKRIGFMPDHFSTYRQMTVFEYLDFFGAAYGLGVEQRDQVINDVLTLTDMDGRKDSLISGLSRGMQQRVSLARVLVNDPDLLLLDEPASGLDPRARIELMEILQELKRMGKTIFISSHILSELAELCDSVTIIDRGLIKYSGSMDGLLTHEQEHPSYKVTLESEVNELLVESLVNEPGILSVRMTDKPRELLISFDATLTSTGNLLSKIIELDGSIESFQRDKKHLNQAFLDLTEQGVR</sequence>
<dbReference type="Proteomes" id="UP000318313">
    <property type="component" value="Chromosome"/>
</dbReference>
<evidence type="ECO:0000256" key="2">
    <source>
        <dbReference type="ARBA" id="ARBA00022448"/>
    </source>
</evidence>
<evidence type="ECO:0000313" key="6">
    <source>
        <dbReference type="EMBL" id="QDV51093.1"/>
    </source>
</evidence>
<dbReference type="CDD" id="cd03230">
    <property type="entry name" value="ABC_DR_subfamily_A"/>
    <property type="match status" value="1"/>
</dbReference>
<evidence type="ECO:0000256" key="1">
    <source>
        <dbReference type="ARBA" id="ARBA00005417"/>
    </source>
</evidence>
<organism evidence="6 7">
    <name type="scientific">Gimesia fumaroli</name>
    <dbReference type="NCBI Taxonomy" id="2527976"/>
    <lineage>
        <taxon>Bacteria</taxon>
        <taxon>Pseudomonadati</taxon>
        <taxon>Planctomycetota</taxon>
        <taxon>Planctomycetia</taxon>
        <taxon>Planctomycetales</taxon>
        <taxon>Planctomycetaceae</taxon>
        <taxon>Gimesia</taxon>
    </lineage>
</organism>
<dbReference type="EMBL" id="CP037452">
    <property type="protein sequence ID" value="QDV51093.1"/>
    <property type="molecule type" value="Genomic_DNA"/>
</dbReference>
<evidence type="ECO:0000313" key="7">
    <source>
        <dbReference type="Proteomes" id="UP000318313"/>
    </source>
</evidence>
<dbReference type="InterPro" id="IPR003439">
    <property type="entry name" value="ABC_transporter-like_ATP-bd"/>
</dbReference>
<gene>
    <name evidence="6" type="primary">yxlF_1</name>
    <name evidence="6" type="ORF">Enr17x_31450</name>
</gene>
<keyword evidence="4 6" id="KW-0067">ATP-binding</keyword>
<dbReference type="RefSeq" id="WP_145310064.1">
    <property type="nucleotide sequence ID" value="NZ_CP037452.1"/>
</dbReference>
<keyword evidence="6" id="KW-0378">Hydrolase</keyword>
<dbReference type="InterPro" id="IPR027417">
    <property type="entry name" value="P-loop_NTPase"/>
</dbReference>
<dbReference type="PANTHER" id="PTHR43335:SF3">
    <property type="entry name" value="ABC TRANSPORTER"/>
    <property type="match status" value="1"/>
</dbReference>
<comment type="similarity">
    <text evidence="1">Belongs to the ABC transporter superfamily.</text>
</comment>
<keyword evidence="7" id="KW-1185">Reference proteome</keyword>
<evidence type="ECO:0000256" key="3">
    <source>
        <dbReference type="ARBA" id="ARBA00022741"/>
    </source>
</evidence>
<dbReference type="Pfam" id="PF00005">
    <property type="entry name" value="ABC_tran"/>
    <property type="match status" value="1"/>
</dbReference>
<dbReference type="AlphaFoldDB" id="A0A518IDA6"/>
<reference evidence="6 7" key="1">
    <citation type="submission" date="2019-03" db="EMBL/GenBank/DDBJ databases">
        <title>Deep-cultivation of Planctomycetes and their phenomic and genomic characterization uncovers novel biology.</title>
        <authorList>
            <person name="Wiegand S."/>
            <person name="Jogler M."/>
            <person name="Boedeker C."/>
            <person name="Pinto D."/>
            <person name="Vollmers J."/>
            <person name="Rivas-Marin E."/>
            <person name="Kohn T."/>
            <person name="Peeters S.H."/>
            <person name="Heuer A."/>
            <person name="Rast P."/>
            <person name="Oberbeckmann S."/>
            <person name="Bunk B."/>
            <person name="Jeske O."/>
            <person name="Meyerdierks A."/>
            <person name="Storesund J.E."/>
            <person name="Kallscheuer N."/>
            <person name="Luecker S."/>
            <person name="Lage O.M."/>
            <person name="Pohl T."/>
            <person name="Merkel B.J."/>
            <person name="Hornburger P."/>
            <person name="Mueller R.-W."/>
            <person name="Bruemmer F."/>
            <person name="Labrenz M."/>
            <person name="Spormann A.M."/>
            <person name="Op den Camp H."/>
            <person name="Overmann J."/>
            <person name="Amann R."/>
            <person name="Jetten M.S.M."/>
            <person name="Mascher T."/>
            <person name="Medema M.H."/>
            <person name="Devos D.P."/>
            <person name="Kaster A.-K."/>
            <person name="Ovreas L."/>
            <person name="Rohde M."/>
            <person name="Galperin M.Y."/>
            <person name="Jogler C."/>
        </authorList>
    </citation>
    <scope>NUCLEOTIDE SEQUENCE [LARGE SCALE GENOMIC DNA]</scope>
    <source>
        <strain evidence="6 7">Enr17</strain>
    </source>
</reference>
<protein>
    <submittedName>
        <fullName evidence="6">Putative ABC transporter ATP-binding protein YxlF</fullName>
        <ecNumber evidence="6">3.6.3.-</ecNumber>
    </submittedName>
</protein>
<accession>A0A518IDA6</accession>
<dbReference type="PANTHER" id="PTHR43335">
    <property type="entry name" value="ABC TRANSPORTER, ATP-BINDING PROTEIN"/>
    <property type="match status" value="1"/>
</dbReference>
<proteinExistence type="inferred from homology"/>
<keyword evidence="3" id="KW-0547">Nucleotide-binding</keyword>